<accession>A0A2K8NA55</accession>
<evidence type="ECO:0008006" key="5">
    <source>
        <dbReference type="Google" id="ProtNLM"/>
    </source>
</evidence>
<keyword evidence="4" id="KW-1185">Reference proteome</keyword>
<proteinExistence type="predicted"/>
<name>A0A2K8NA55_9BACL</name>
<organism evidence="3 4">
    <name type="scientific">Kyrpidia spormannii</name>
    <dbReference type="NCBI Taxonomy" id="2055160"/>
    <lineage>
        <taxon>Bacteria</taxon>
        <taxon>Bacillati</taxon>
        <taxon>Bacillota</taxon>
        <taxon>Bacilli</taxon>
        <taxon>Bacillales</taxon>
        <taxon>Alicyclobacillaceae</taxon>
        <taxon>Kyrpidia</taxon>
    </lineage>
</organism>
<dbReference type="InterPro" id="IPR014794">
    <property type="entry name" value="DUF1779"/>
</dbReference>
<evidence type="ECO:0000256" key="2">
    <source>
        <dbReference type="SAM" id="Phobius"/>
    </source>
</evidence>
<dbReference type="EMBL" id="CP024955">
    <property type="protein sequence ID" value="ATY86226.1"/>
    <property type="molecule type" value="Genomic_DNA"/>
</dbReference>
<reference evidence="4" key="1">
    <citation type="submission" date="2017-11" db="EMBL/GenBank/DDBJ databases">
        <title>Complete Genome Sequence of Kyrpidia sp. Strain EA-1, a thermophilic, hydrogen-oxidizing Bacterium, isolated from the Azores.</title>
        <authorList>
            <person name="Reiner J.E."/>
            <person name="Lapp C.J."/>
            <person name="Bunk B."/>
            <person name="Gescher J."/>
        </authorList>
    </citation>
    <scope>NUCLEOTIDE SEQUENCE [LARGE SCALE GENOMIC DNA]</scope>
    <source>
        <strain evidence="4">EA-1</strain>
    </source>
</reference>
<dbReference type="Gene3D" id="3.30.360.40">
    <property type="entry name" value="YwmB-like"/>
    <property type="match status" value="1"/>
</dbReference>
<evidence type="ECO:0000313" key="3">
    <source>
        <dbReference type="EMBL" id="ATY86226.1"/>
    </source>
</evidence>
<dbReference type="Pfam" id="PF08680">
    <property type="entry name" value="DUF1779"/>
    <property type="match status" value="1"/>
</dbReference>
<feature type="transmembrane region" description="Helical" evidence="2">
    <location>
        <begin position="81"/>
        <end position="100"/>
    </location>
</feature>
<sequence length="328" mass="35846">MGDFPERRRQSPGKGAAVASRHRAGLDARPIHQCLYVRLAYAEKSVYRLTGAALSSGRLAIKSPPPVHTVDKGGEAIMRKIGFLGLAVCAVVAWISLYTGQFTMAQSVAPTAFLEKAFAATGARVEGYGVHHWSILNHELMSTDQLKRMAAKLNATLQLRDTREWVYDQGDQRVFQLQGWWPGGTSGVLVLTSLKTDSQPDTTLVLRVEHTGPGTDGLAAAYDRVKQTVESAGQTPRIDSCLYGSLSVRMSETERQNRIAQALASVRAKEVEALRSPQVTSVSAYSPQTKDYILTGSKKMNLQIAVHDDAYENKTRVVVGTPIVTVEY</sequence>
<dbReference type="AlphaFoldDB" id="A0A2K8NA55"/>
<keyword evidence="2" id="KW-1133">Transmembrane helix</keyword>
<evidence type="ECO:0000313" key="4">
    <source>
        <dbReference type="Proteomes" id="UP000231932"/>
    </source>
</evidence>
<keyword evidence="2" id="KW-0812">Transmembrane</keyword>
<dbReference type="KEGG" id="kyr:CVV65_15895"/>
<evidence type="ECO:0000256" key="1">
    <source>
        <dbReference type="SAM" id="MobiDB-lite"/>
    </source>
</evidence>
<dbReference type="InterPro" id="IPR036209">
    <property type="entry name" value="YwmB-like_sf"/>
</dbReference>
<keyword evidence="2" id="KW-0472">Membrane</keyword>
<dbReference type="SUPFAM" id="SSF143842">
    <property type="entry name" value="YwmB-like"/>
    <property type="match status" value="1"/>
</dbReference>
<gene>
    <name evidence="3" type="ORF">CVV65_15895</name>
</gene>
<protein>
    <recommendedName>
        <fullName evidence="5">TATA-box binding protein</fullName>
    </recommendedName>
</protein>
<feature type="region of interest" description="Disordered" evidence="1">
    <location>
        <begin position="1"/>
        <end position="21"/>
    </location>
</feature>
<dbReference type="Proteomes" id="UP000231932">
    <property type="component" value="Chromosome"/>
</dbReference>